<evidence type="ECO:0000256" key="4">
    <source>
        <dbReference type="ARBA" id="ARBA00022989"/>
    </source>
</evidence>
<dbReference type="EMBL" id="CP016804">
    <property type="protein sequence ID" value="APE95234.1"/>
    <property type="molecule type" value="Genomic_DNA"/>
</dbReference>
<dbReference type="PANTHER" id="PTHR30485:SF0">
    <property type="entry name" value="NI_FE-HYDROGENASE 1 B-TYPE CYTOCHROME SUBUNIT-RELATED"/>
    <property type="match status" value="1"/>
</dbReference>
<evidence type="ECO:0000256" key="3">
    <source>
        <dbReference type="ARBA" id="ARBA00022692"/>
    </source>
</evidence>
<dbReference type="SUPFAM" id="SSF81342">
    <property type="entry name" value="Transmembrane di-heme cytochromes"/>
    <property type="match status" value="1"/>
</dbReference>
<dbReference type="InterPro" id="IPR016174">
    <property type="entry name" value="Di-haem_cyt_TM"/>
</dbReference>
<accession>A0A1J1AAR6</accession>
<dbReference type="Proteomes" id="UP000186165">
    <property type="component" value="Chromosome"/>
</dbReference>
<feature type="transmembrane region" description="Helical" evidence="6">
    <location>
        <begin position="133"/>
        <end position="153"/>
    </location>
</feature>
<dbReference type="Pfam" id="PF01292">
    <property type="entry name" value="Ni_hydr_CYTB"/>
    <property type="match status" value="1"/>
</dbReference>
<dbReference type="GeneID" id="30417297"/>
<name>A0A1J1AAR6_9EURY</name>
<evidence type="ECO:0000256" key="2">
    <source>
        <dbReference type="ARBA" id="ARBA00022475"/>
    </source>
</evidence>
<reference evidence="9" key="1">
    <citation type="submission" date="2016-08" db="EMBL/GenBank/DDBJ databases">
        <title>Discovery of first anaerobic lithoheterotrophic haloarchae widely represented in hypersaline habitats.</title>
        <authorList>
            <person name="Sorokin D.Y."/>
            <person name="Kublanov I.V."/>
            <person name="Roman P."/>
            <person name="Sinninghe Damste J.S."/>
            <person name="Golyshin P.N."/>
            <person name="Rojo D."/>
            <person name="Ciordia S."/>
            <person name="Mena Md.C."/>
            <person name="Ferrer M."/>
            <person name="Smedile F."/>
            <person name="Messina E."/>
            <person name="La Cono V."/>
            <person name="Yakimov M.M."/>
        </authorList>
    </citation>
    <scope>NUCLEOTIDE SEQUENCE [LARGE SCALE GENOMIC DNA]</scope>
    <source>
        <strain evidence="9">HSR6</strain>
    </source>
</reference>
<evidence type="ECO:0000256" key="6">
    <source>
        <dbReference type="SAM" id="Phobius"/>
    </source>
</evidence>
<evidence type="ECO:0000256" key="1">
    <source>
        <dbReference type="ARBA" id="ARBA00004651"/>
    </source>
</evidence>
<feature type="transmembrane region" description="Helical" evidence="6">
    <location>
        <begin position="50"/>
        <end position="69"/>
    </location>
</feature>
<evidence type="ECO:0000313" key="9">
    <source>
        <dbReference type="Proteomes" id="UP000186165"/>
    </source>
</evidence>
<dbReference type="PANTHER" id="PTHR30485">
    <property type="entry name" value="NI/FE-HYDROGENASE 1 B-TYPE CYTOCHROME SUBUNIT"/>
    <property type="match status" value="1"/>
</dbReference>
<evidence type="ECO:0000256" key="5">
    <source>
        <dbReference type="ARBA" id="ARBA00023136"/>
    </source>
</evidence>
<keyword evidence="2" id="KW-1003">Cell membrane</keyword>
<dbReference type="AlphaFoldDB" id="A0A1J1AAR6"/>
<dbReference type="InterPro" id="IPR051542">
    <property type="entry name" value="Hydrogenase_cytochrome"/>
</dbReference>
<keyword evidence="4 6" id="KW-1133">Transmembrane helix</keyword>
<keyword evidence="5 6" id="KW-0472">Membrane</keyword>
<comment type="subcellular location">
    <subcellularLocation>
        <location evidence="1">Cell membrane</location>
        <topology evidence="1">Multi-pass membrane protein</topology>
    </subcellularLocation>
</comment>
<sequence length="293" mass="32026">MRWKRPLIALAIAVAVIAGYLAASDASQLYLWQTFESGSYTFDLLFENLAWLLPTSISAGLLFGAIRASRDEGQPEVADGKVKRHDAFGGFLEHWTIAAGMIVLILSGIWLGFLFVPQLATGTESIGLALNVHWAGTILALFAISYHLGGLIIGDHRELVPSTSDFGDAVRDIGHYLRLNEQPDAGKYKPIQRVSYLAWAGVIGVLTISGLLKAADYVWAISGGLKSAMTTVHEVFALLAVLLFVGHVGIVFIPSHLQLLRSQITGWIPESYARKHHPNWLPRTRSDGGREED</sequence>
<dbReference type="InterPro" id="IPR011577">
    <property type="entry name" value="Cyt_b561_bac/Ni-Hgenase"/>
</dbReference>
<dbReference type="RefSeq" id="WP_071932852.1">
    <property type="nucleotide sequence ID" value="NZ_CP016804.1"/>
</dbReference>
<evidence type="ECO:0000259" key="7">
    <source>
        <dbReference type="Pfam" id="PF01292"/>
    </source>
</evidence>
<proteinExistence type="predicted"/>
<feature type="transmembrane region" description="Helical" evidence="6">
    <location>
        <begin position="235"/>
        <end position="253"/>
    </location>
</feature>
<dbReference type="GO" id="GO:0020037">
    <property type="term" value="F:heme binding"/>
    <property type="evidence" value="ECO:0007669"/>
    <property type="project" value="TreeGrafter"/>
</dbReference>
<dbReference type="GO" id="GO:0005886">
    <property type="term" value="C:plasma membrane"/>
    <property type="evidence" value="ECO:0007669"/>
    <property type="project" value="UniProtKB-SubCell"/>
</dbReference>
<keyword evidence="3 6" id="KW-0812">Transmembrane</keyword>
<feature type="transmembrane region" description="Helical" evidence="6">
    <location>
        <begin position="90"/>
        <end position="113"/>
    </location>
</feature>
<dbReference type="KEGG" id="hhsr:HSR6_0777"/>
<gene>
    <name evidence="8" type="ORF">HSR6_0777</name>
</gene>
<evidence type="ECO:0000313" key="8">
    <source>
        <dbReference type="EMBL" id="APE95234.1"/>
    </source>
</evidence>
<keyword evidence="9" id="KW-1185">Reference proteome</keyword>
<dbReference type="GO" id="GO:0009055">
    <property type="term" value="F:electron transfer activity"/>
    <property type="evidence" value="ECO:0007669"/>
    <property type="project" value="InterPro"/>
</dbReference>
<feature type="domain" description="Cytochrome b561 bacterial/Ni-hydrogenase" evidence="7">
    <location>
        <begin position="94"/>
        <end position="261"/>
    </location>
</feature>
<protein>
    <recommendedName>
        <fullName evidence="7">Cytochrome b561 bacterial/Ni-hydrogenase domain-containing protein</fullName>
    </recommendedName>
</protein>
<feature type="transmembrane region" description="Helical" evidence="6">
    <location>
        <begin position="196"/>
        <end position="215"/>
    </location>
</feature>
<dbReference type="GO" id="GO:0022904">
    <property type="term" value="P:respiratory electron transport chain"/>
    <property type="evidence" value="ECO:0007669"/>
    <property type="project" value="InterPro"/>
</dbReference>
<organism evidence="8 9">
    <name type="scientific">Halodesulfurarchaeum formicicum</name>
    <dbReference type="NCBI Taxonomy" id="1873524"/>
    <lineage>
        <taxon>Archaea</taxon>
        <taxon>Methanobacteriati</taxon>
        <taxon>Methanobacteriota</taxon>
        <taxon>Stenosarchaea group</taxon>
        <taxon>Halobacteria</taxon>
        <taxon>Halobacteriales</taxon>
        <taxon>Halobacteriaceae</taxon>
        <taxon>Halodesulfurarchaeum</taxon>
    </lineage>
</organism>
<dbReference type="Gene3D" id="1.20.950.20">
    <property type="entry name" value="Transmembrane di-heme cytochromes, Chain C"/>
    <property type="match status" value="1"/>
</dbReference>